<evidence type="ECO:0000256" key="2">
    <source>
        <dbReference type="ARBA" id="ARBA00023134"/>
    </source>
</evidence>
<evidence type="ECO:0000313" key="4">
    <source>
        <dbReference type="EMBL" id="AKB75104.1"/>
    </source>
</evidence>
<dbReference type="PROSITE" id="PS51721">
    <property type="entry name" value="G_CP"/>
    <property type="match status" value="1"/>
</dbReference>
<dbReference type="STRING" id="1434111.MSLAZ_1843"/>
<keyword evidence="2" id="KW-0342">GTP-binding</keyword>
<keyword evidence="1" id="KW-0547">Nucleotide-binding</keyword>
<dbReference type="CDD" id="cd01859">
    <property type="entry name" value="MJ1464"/>
    <property type="match status" value="1"/>
</dbReference>
<dbReference type="PANTHER" id="PTHR11089:SF30">
    <property type="entry name" value="GUANINE NUCLEOTIDE-BINDING PROTEIN-LIKE 3 HOMOLOG"/>
    <property type="match status" value="1"/>
</dbReference>
<dbReference type="Gene3D" id="3.40.50.300">
    <property type="entry name" value="P-loop containing nucleotide triphosphate hydrolases"/>
    <property type="match status" value="1"/>
</dbReference>
<dbReference type="AlphaFoldDB" id="A0A0E3S2P4"/>
<dbReference type="InterPro" id="IPR050755">
    <property type="entry name" value="TRAFAC_YlqF/YawG_RiboMat"/>
</dbReference>
<dbReference type="PATRIC" id="fig|1434111.4.peg.2413"/>
<sequence>MTAAPFIILFLFHSSGTGYGNKSFPLEDIPNLKISLYPYSIIAQPMASYKVLVRDVIKKADVLLEVIDARFPEETRNSEVEKDIIRLKKPFIIVINKCDLVSKEKLEITKSRLSKIAPTIFISSKDRSGTTMLRHQILASSCSIKDRDVLVGTLGYPNVGKSSVINGVTGRHRAGTSPISGYTRGLQNVDGGSRIMFIDTPGVIPFDENDEYVQGLLGIKDVTHLKDPIGVALKIIEKLLAENKTALESCYNVTIEDQSGHSVIELIGKQCNFLQKKGEVDEMRAVARIVNDWQTGVLRL</sequence>
<evidence type="ECO:0000313" key="5">
    <source>
        <dbReference type="Proteomes" id="UP000033072"/>
    </source>
</evidence>
<dbReference type="EMBL" id="CP009515">
    <property type="protein sequence ID" value="AKB75104.1"/>
    <property type="molecule type" value="Genomic_DNA"/>
</dbReference>
<dbReference type="GO" id="GO:0005525">
    <property type="term" value="F:GTP binding"/>
    <property type="evidence" value="ECO:0007669"/>
    <property type="project" value="UniProtKB-KW"/>
</dbReference>
<dbReference type="InterPro" id="IPR030389">
    <property type="entry name" value="G_FEOB_dom"/>
</dbReference>
<reference evidence="4 5" key="1">
    <citation type="submission" date="2014-07" db="EMBL/GenBank/DDBJ databases">
        <title>Methanogenic archaea and the global carbon cycle.</title>
        <authorList>
            <person name="Henriksen J.R."/>
            <person name="Luke J."/>
            <person name="Reinhart S."/>
            <person name="Benedict M.N."/>
            <person name="Youngblut N.D."/>
            <person name="Metcalf M.E."/>
            <person name="Whitaker R.J."/>
            <person name="Metcalf W.W."/>
        </authorList>
    </citation>
    <scope>NUCLEOTIDE SEQUENCE [LARGE SCALE GENOMIC DNA]</scope>
    <source>
        <strain evidence="4 5">Z-7289</strain>
    </source>
</reference>
<dbReference type="InterPro" id="IPR023179">
    <property type="entry name" value="GTP-bd_ortho_bundle_sf"/>
</dbReference>
<accession>A0A0E3S2P4</accession>
<name>A0A0E3S2P4_9EURY</name>
<dbReference type="PANTHER" id="PTHR11089">
    <property type="entry name" value="GTP-BINDING PROTEIN-RELATED"/>
    <property type="match status" value="1"/>
</dbReference>
<dbReference type="Proteomes" id="UP000033072">
    <property type="component" value="Chromosome"/>
</dbReference>
<dbReference type="Gene3D" id="1.10.1580.10">
    <property type="match status" value="1"/>
</dbReference>
<evidence type="ECO:0000259" key="3">
    <source>
        <dbReference type="PROSITE" id="PS51721"/>
    </source>
</evidence>
<dbReference type="KEGG" id="mls:MSLAZ_1843"/>
<dbReference type="Pfam" id="PF02421">
    <property type="entry name" value="FeoB_N"/>
    <property type="match status" value="1"/>
</dbReference>
<evidence type="ECO:0000256" key="1">
    <source>
        <dbReference type="ARBA" id="ARBA00022741"/>
    </source>
</evidence>
<dbReference type="HOGENOM" id="CLU_011106_1_2_2"/>
<dbReference type="Pfam" id="PF01926">
    <property type="entry name" value="MMR_HSR1"/>
    <property type="match status" value="1"/>
</dbReference>
<keyword evidence="5" id="KW-1185">Reference proteome</keyword>
<organism evidence="4 5">
    <name type="scientific">Methanosarcina lacustris Z-7289</name>
    <dbReference type="NCBI Taxonomy" id="1434111"/>
    <lineage>
        <taxon>Archaea</taxon>
        <taxon>Methanobacteriati</taxon>
        <taxon>Methanobacteriota</taxon>
        <taxon>Stenosarchaea group</taxon>
        <taxon>Methanomicrobia</taxon>
        <taxon>Methanosarcinales</taxon>
        <taxon>Methanosarcinaceae</taxon>
        <taxon>Methanosarcina</taxon>
    </lineage>
</organism>
<proteinExistence type="predicted"/>
<dbReference type="InterPro" id="IPR006073">
    <property type="entry name" value="GTP-bd"/>
</dbReference>
<gene>
    <name evidence="4" type="ORF">MSLAZ_1843</name>
</gene>
<dbReference type="InterPro" id="IPR030378">
    <property type="entry name" value="G_CP_dom"/>
</dbReference>
<protein>
    <submittedName>
        <fullName evidence="4">GTPase YlqF</fullName>
    </submittedName>
</protein>
<dbReference type="SUPFAM" id="SSF52540">
    <property type="entry name" value="P-loop containing nucleoside triphosphate hydrolases"/>
    <property type="match status" value="1"/>
</dbReference>
<feature type="domain" description="CP-type G" evidence="3">
    <location>
        <begin position="49"/>
        <end position="206"/>
    </location>
</feature>
<dbReference type="PRINTS" id="PR00326">
    <property type="entry name" value="GTP1OBG"/>
</dbReference>
<dbReference type="InterPro" id="IPR027417">
    <property type="entry name" value="P-loop_NTPase"/>
</dbReference>